<evidence type="ECO:0000313" key="2">
    <source>
        <dbReference type="Proteomes" id="UP000502035"/>
    </source>
</evidence>
<proteinExistence type="predicted"/>
<keyword evidence="1" id="KW-0378">Hydrolase</keyword>
<keyword evidence="2" id="KW-1185">Reference proteome</keyword>
<accession>A0A6G7YJZ2</accession>
<keyword evidence="1" id="KW-0255">Endonuclease</keyword>
<dbReference type="GO" id="GO:0004519">
    <property type="term" value="F:endonuclease activity"/>
    <property type="evidence" value="ECO:0007669"/>
    <property type="project" value="UniProtKB-KW"/>
</dbReference>
<protein>
    <submittedName>
        <fullName evidence="1">HNH endonuclease</fullName>
    </submittedName>
</protein>
<keyword evidence="1" id="KW-0540">Nuclease</keyword>
<reference evidence="1 2" key="1">
    <citation type="submission" date="2020-03" db="EMBL/GenBank/DDBJ databases">
        <title>Nocardioides sp. nov., isolated from fish.</title>
        <authorList>
            <person name="Hyun D.-W."/>
            <person name="Bae J.-W."/>
        </authorList>
    </citation>
    <scope>NUCLEOTIDE SEQUENCE [LARGE SCALE GENOMIC DNA]</scope>
    <source>
        <strain evidence="1 2">HDW12A</strain>
    </source>
</reference>
<dbReference type="CDD" id="cd00085">
    <property type="entry name" value="HNHc"/>
    <property type="match status" value="1"/>
</dbReference>
<sequence>MATDTVTPAAMIAEIREVTAALHSAQTRMFAMAAEWADAHPELDATRATGRCIHGCPTGGLPGEDFGGGCAGGCVGDLDGFDDAFIPQVRWDAPAAFGAAIGRSTNAASFLIRDALLVRHRLPRLWANVLAGRVEPTKARMVARSIIGRPRDVSDYVDTHVADIAHKIGMVALEKKLDEAMLRLHPEQREADQLEALDRRFVRLDETSINHTGVADMAIRGDFKDLFDFDRSIARVATALAAQDAALGLPPESLDVRRSRAVGIIADPAAALALLNGGDAPAPNKRAELVLHITDANLLGLDPVARDATRDRAVLDQLVRDWCGRTDTHLSVQPVIDLAGHDETPAHQIKVRTRIRTDLIAGTCVFPWCNKPARACDHDHVVAFNHTDPTAGGASCDCNIAPLCRHHHQLKTHAGWRYTPIETGT</sequence>
<dbReference type="Proteomes" id="UP000502035">
    <property type="component" value="Chromosome"/>
</dbReference>
<dbReference type="KEGG" id="npi:G7071_18105"/>
<organism evidence="1 2">
    <name type="scientific">Nocardioides piscis</name>
    <dbReference type="NCBI Taxonomy" id="2714938"/>
    <lineage>
        <taxon>Bacteria</taxon>
        <taxon>Bacillati</taxon>
        <taxon>Actinomycetota</taxon>
        <taxon>Actinomycetes</taxon>
        <taxon>Propionibacteriales</taxon>
        <taxon>Nocardioidaceae</taxon>
        <taxon>Nocardioides</taxon>
    </lineage>
</organism>
<dbReference type="EMBL" id="CP049866">
    <property type="protein sequence ID" value="QIK77064.1"/>
    <property type="molecule type" value="Genomic_DNA"/>
</dbReference>
<gene>
    <name evidence="1" type="ORF">G7071_18105</name>
</gene>
<evidence type="ECO:0000313" key="1">
    <source>
        <dbReference type="EMBL" id="QIK77064.1"/>
    </source>
</evidence>
<dbReference type="InterPro" id="IPR003615">
    <property type="entry name" value="HNH_nuc"/>
</dbReference>
<name>A0A6G7YJZ2_9ACTN</name>
<dbReference type="AlphaFoldDB" id="A0A6G7YJZ2"/>
<dbReference type="RefSeq" id="WP_166320747.1">
    <property type="nucleotide sequence ID" value="NZ_CP049866.1"/>
</dbReference>